<organism evidence="8 9">
    <name type="scientific">Littorina saxatilis</name>
    <dbReference type="NCBI Taxonomy" id="31220"/>
    <lineage>
        <taxon>Eukaryota</taxon>
        <taxon>Metazoa</taxon>
        <taxon>Spiralia</taxon>
        <taxon>Lophotrochozoa</taxon>
        <taxon>Mollusca</taxon>
        <taxon>Gastropoda</taxon>
        <taxon>Caenogastropoda</taxon>
        <taxon>Littorinimorpha</taxon>
        <taxon>Littorinoidea</taxon>
        <taxon>Littorinidae</taxon>
        <taxon>Littorina</taxon>
    </lineage>
</organism>
<dbReference type="InterPro" id="IPR001000">
    <property type="entry name" value="GH10_dom"/>
</dbReference>
<reference evidence="8 9" key="1">
    <citation type="submission" date="2024-02" db="EMBL/GenBank/DDBJ databases">
        <title>Chromosome-scale genome assembly of the rough periwinkle Littorina saxatilis.</title>
        <authorList>
            <person name="De Jode A."/>
            <person name="Faria R."/>
            <person name="Formenti G."/>
            <person name="Sims Y."/>
            <person name="Smith T.P."/>
            <person name="Tracey A."/>
            <person name="Wood J.M.D."/>
            <person name="Zagrodzka Z.B."/>
            <person name="Johannesson K."/>
            <person name="Butlin R.K."/>
            <person name="Leder E.H."/>
        </authorList>
    </citation>
    <scope>NUCLEOTIDE SEQUENCE [LARGE SCALE GENOMIC DNA]</scope>
    <source>
        <strain evidence="8">Snail1</strain>
        <tissue evidence="8">Muscle</tissue>
    </source>
</reference>
<dbReference type="Proteomes" id="UP001374579">
    <property type="component" value="Unassembled WGS sequence"/>
</dbReference>
<feature type="chain" id="PRO_5042852675" description="GH10 domain-containing protein" evidence="6">
    <location>
        <begin position="20"/>
        <end position="561"/>
    </location>
</feature>
<dbReference type="PANTHER" id="PTHR31490:SF1">
    <property type="entry name" value="ENDO-1,4-BETA-XYLANASE 1"/>
    <property type="match status" value="1"/>
</dbReference>
<evidence type="ECO:0000313" key="8">
    <source>
        <dbReference type="EMBL" id="KAK7105031.1"/>
    </source>
</evidence>
<comment type="similarity">
    <text evidence="1">Belongs to the glycosyl hydrolase 10 (cellulase F) family.</text>
</comment>
<gene>
    <name evidence="8" type="ORF">V1264_019655</name>
</gene>
<dbReference type="PANTHER" id="PTHR31490">
    <property type="entry name" value="GLYCOSYL HYDROLASE"/>
    <property type="match status" value="1"/>
</dbReference>
<evidence type="ECO:0000256" key="4">
    <source>
        <dbReference type="ARBA" id="ARBA00023277"/>
    </source>
</evidence>
<comment type="caution">
    <text evidence="8">The sequence shown here is derived from an EMBL/GenBank/DDBJ whole genome shotgun (WGS) entry which is preliminary data.</text>
</comment>
<dbReference type="SMART" id="SM00633">
    <property type="entry name" value="Glyco_10"/>
    <property type="match status" value="1"/>
</dbReference>
<dbReference type="InterPro" id="IPR044846">
    <property type="entry name" value="GH10"/>
</dbReference>
<dbReference type="Gene3D" id="3.20.20.80">
    <property type="entry name" value="Glycosidases"/>
    <property type="match status" value="1"/>
</dbReference>
<evidence type="ECO:0000256" key="2">
    <source>
        <dbReference type="ARBA" id="ARBA00022737"/>
    </source>
</evidence>
<dbReference type="Pfam" id="PF02018">
    <property type="entry name" value="CBM_4_9"/>
    <property type="match status" value="1"/>
</dbReference>
<sequence length="561" mass="63063">MTLSVAHCLLLVLVALTRGELIQNGGLESPDHWDCWGFQCQTTTDRHSGSHALRTSGRTQYFMGPSQFVPVKTGHIYTFSAWVKLLNDHDGQSLDVEAAYTYPGNVIEYESIATRNNAKTSDGWIHLQGSFVVPRTLTNMRVYFQSGPSTSANFAVDDVSLTEVTNHVTTSSLNGVIDKVRKSDINLHVTTASGINKADLKIRVVQTKKSFPFGTAVAAGKYNSNAGGGKYRDFIHKHFNWAVPENALKWNVFEAQRGHKNYQPALDMIHGLKSHGIKVRGHNLVWSVPIQVQGWLKALSGNELRTEVKQHIEETMTKTRGLLEHWDVNNENLHGTWYQDTLHDPDYDLELFREAHHADPNVKLFLNDFNVVAIGASTHDYLVQGQRFKAANVGLYGMGVQCHFNNEVEPVATLIKQRLDILAQVGVPIWVTELDVMSADENRRADFYEHALRALYGHPAVEGILMWGFWDQSHWRGEKAALVKGNDLQLTAAGRRVLDLYENEWMTDMTHVVSQGDTWTVRGFHGDYEVHVIYQGRELSSLKQTFTLGKGSHAVNINVHT</sequence>
<evidence type="ECO:0000259" key="7">
    <source>
        <dbReference type="PROSITE" id="PS51760"/>
    </source>
</evidence>
<dbReference type="InterPro" id="IPR003305">
    <property type="entry name" value="CenC_carb-bd"/>
</dbReference>
<keyword evidence="2" id="KW-0677">Repeat</keyword>
<dbReference type="SUPFAM" id="SSF49785">
    <property type="entry name" value="Galactose-binding domain-like"/>
    <property type="match status" value="1"/>
</dbReference>
<name>A0AAN9GE90_9CAEN</name>
<feature type="domain" description="GH10" evidence="7">
    <location>
        <begin position="208"/>
        <end position="500"/>
    </location>
</feature>
<keyword evidence="4" id="KW-0119">Carbohydrate metabolism</keyword>
<accession>A0AAN9GE90</accession>
<dbReference type="EMBL" id="JBAMIC010000008">
    <property type="protein sequence ID" value="KAK7105031.1"/>
    <property type="molecule type" value="Genomic_DNA"/>
</dbReference>
<dbReference type="PRINTS" id="PR00134">
    <property type="entry name" value="GLHYDRLASE10"/>
</dbReference>
<dbReference type="InterPro" id="IPR017853">
    <property type="entry name" value="GH"/>
</dbReference>
<dbReference type="GO" id="GO:0000272">
    <property type="term" value="P:polysaccharide catabolic process"/>
    <property type="evidence" value="ECO:0007669"/>
    <property type="project" value="UniProtKB-KW"/>
</dbReference>
<dbReference type="SUPFAM" id="SSF51445">
    <property type="entry name" value="(Trans)glycosidases"/>
    <property type="match status" value="1"/>
</dbReference>
<proteinExistence type="inferred from homology"/>
<evidence type="ECO:0000256" key="3">
    <source>
        <dbReference type="ARBA" id="ARBA00022801"/>
    </source>
</evidence>
<feature type="signal peptide" evidence="6">
    <location>
        <begin position="1"/>
        <end position="19"/>
    </location>
</feature>
<dbReference type="AlphaFoldDB" id="A0AAN9GE90"/>
<dbReference type="PROSITE" id="PS51760">
    <property type="entry name" value="GH10_2"/>
    <property type="match status" value="1"/>
</dbReference>
<evidence type="ECO:0000256" key="5">
    <source>
        <dbReference type="ARBA" id="ARBA00023326"/>
    </source>
</evidence>
<dbReference type="GO" id="GO:0031176">
    <property type="term" value="F:endo-1,4-beta-xylanase activity"/>
    <property type="evidence" value="ECO:0007669"/>
    <property type="project" value="UniProtKB-ARBA"/>
</dbReference>
<keyword evidence="6" id="KW-0732">Signal</keyword>
<keyword evidence="3" id="KW-0378">Hydrolase</keyword>
<dbReference type="InterPro" id="IPR008979">
    <property type="entry name" value="Galactose-bd-like_sf"/>
</dbReference>
<dbReference type="Pfam" id="PF00331">
    <property type="entry name" value="Glyco_hydro_10"/>
    <property type="match status" value="1"/>
</dbReference>
<keyword evidence="9" id="KW-1185">Reference proteome</keyword>
<protein>
    <recommendedName>
        <fullName evidence="7">GH10 domain-containing protein</fullName>
    </recommendedName>
</protein>
<evidence type="ECO:0000313" key="9">
    <source>
        <dbReference type="Proteomes" id="UP001374579"/>
    </source>
</evidence>
<keyword evidence="5" id="KW-0624">Polysaccharide degradation</keyword>
<dbReference type="Gene3D" id="2.60.120.260">
    <property type="entry name" value="Galactose-binding domain-like"/>
    <property type="match status" value="1"/>
</dbReference>
<evidence type="ECO:0000256" key="6">
    <source>
        <dbReference type="SAM" id="SignalP"/>
    </source>
</evidence>
<evidence type="ECO:0000256" key="1">
    <source>
        <dbReference type="ARBA" id="ARBA00007495"/>
    </source>
</evidence>